<proteinExistence type="predicted"/>
<keyword evidence="3" id="KW-1185">Reference proteome</keyword>
<feature type="compositionally biased region" description="Polar residues" evidence="1">
    <location>
        <begin position="52"/>
        <end position="64"/>
    </location>
</feature>
<dbReference type="AlphaFoldDB" id="A0A6A6SR02"/>
<name>A0A6A6SR02_9PLEO</name>
<reference evidence="2" key="1">
    <citation type="journal article" date="2020" name="Stud. Mycol.">
        <title>101 Dothideomycetes genomes: a test case for predicting lifestyles and emergence of pathogens.</title>
        <authorList>
            <person name="Haridas S."/>
            <person name="Albert R."/>
            <person name="Binder M."/>
            <person name="Bloem J."/>
            <person name="Labutti K."/>
            <person name="Salamov A."/>
            <person name="Andreopoulos B."/>
            <person name="Baker S."/>
            <person name="Barry K."/>
            <person name="Bills G."/>
            <person name="Bluhm B."/>
            <person name="Cannon C."/>
            <person name="Castanera R."/>
            <person name="Culley D."/>
            <person name="Daum C."/>
            <person name="Ezra D."/>
            <person name="Gonzalez J."/>
            <person name="Henrissat B."/>
            <person name="Kuo A."/>
            <person name="Liang C."/>
            <person name="Lipzen A."/>
            <person name="Lutzoni F."/>
            <person name="Magnuson J."/>
            <person name="Mondo S."/>
            <person name="Nolan M."/>
            <person name="Ohm R."/>
            <person name="Pangilinan J."/>
            <person name="Park H.-J."/>
            <person name="Ramirez L."/>
            <person name="Alfaro M."/>
            <person name="Sun H."/>
            <person name="Tritt A."/>
            <person name="Yoshinaga Y."/>
            <person name="Zwiers L.-H."/>
            <person name="Turgeon B."/>
            <person name="Goodwin S."/>
            <person name="Spatafora J."/>
            <person name="Crous P."/>
            <person name="Grigoriev I."/>
        </authorList>
    </citation>
    <scope>NUCLEOTIDE SEQUENCE</scope>
    <source>
        <strain evidence="2">CBS 122681</strain>
    </source>
</reference>
<evidence type="ECO:0000313" key="2">
    <source>
        <dbReference type="EMBL" id="KAF2650129.1"/>
    </source>
</evidence>
<feature type="region of interest" description="Disordered" evidence="1">
    <location>
        <begin position="1"/>
        <end position="87"/>
    </location>
</feature>
<dbReference type="Proteomes" id="UP000799324">
    <property type="component" value="Unassembled WGS sequence"/>
</dbReference>
<sequence>MNHSPITALPLPALHPSNDTQSLPDSPPPRPPTPPLPLPPFPCLSHAEPRQHQLTSTTAPNTTKYVHPTGSPVLPRDLIPETETSAT</sequence>
<dbReference type="EMBL" id="MU004466">
    <property type="protein sequence ID" value="KAF2650129.1"/>
    <property type="molecule type" value="Genomic_DNA"/>
</dbReference>
<accession>A0A6A6SR02</accession>
<evidence type="ECO:0000256" key="1">
    <source>
        <dbReference type="SAM" id="MobiDB-lite"/>
    </source>
</evidence>
<evidence type="ECO:0000313" key="3">
    <source>
        <dbReference type="Proteomes" id="UP000799324"/>
    </source>
</evidence>
<feature type="compositionally biased region" description="Pro residues" evidence="1">
    <location>
        <begin position="25"/>
        <end position="42"/>
    </location>
</feature>
<protein>
    <submittedName>
        <fullName evidence="2">Uncharacterized protein</fullName>
    </submittedName>
</protein>
<organism evidence="2 3">
    <name type="scientific">Lophiostoma macrostomum CBS 122681</name>
    <dbReference type="NCBI Taxonomy" id="1314788"/>
    <lineage>
        <taxon>Eukaryota</taxon>
        <taxon>Fungi</taxon>
        <taxon>Dikarya</taxon>
        <taxon>Ascomycota</taxon>
        <taxon>Pezizomycotina</taxon>
        <taxon>Dothideomycetes</taxon>
        <taxon>Pleosporomycetidae</taxon>
        <taxon>Pleosporales</taxon>
        <taxon>Lophiostomataceae</taxon>
        <taxon>Lophiostoma</taxon>
    </lineage>
</organism>
<gene>
    <name evidence="2" type="ORF">K491DRAFT_149326</name>
</gene>